<dbReference type="InterPro" id="IPR036390">
    <property type="entry name" value="WH_DNA-bd_sf"/>
</dbReference>
<dbReference type="SUPFAM" id="SSF46785">
    <property type="entry name" value="Winged helix' DNA-binding domain"/>
    <property type="match status" value="1"/>
</dbReference>
<protein>
    <submittedName>
        <fullName evidence="6">LysR family transcriptional regulator</fullName>
    </submittedName>
</protein>
<dbReference type="GO" id="GO:0005829">
    <property type="term" value="C:cytosol"/>
    <property type="evidence" value="ECO:0007669"/>
    <property type="project" value="TreeGrafter"/>
</dbReference>
<evidence type="ECO:0000256" key="1">
    <source>
        <dbReference type="ARBA" id="ARBA00009437"/>
    </source>
</evidence>
<feature type="domain" description="HTH lysR-type" evidence="5">
    <location>
        <begin position="3"/>
        <end position="60"/>
    </location>
</feature>
<dbReference type="RefSeq" id="WP_068366188.1">
    <property type="nucleotide sequence ID" value="NZ_JAKVIY010000038.1"/>
</dbReference>
<dbReference type="Pfam" id="PF00126">
    <property type="entry name" value="HTH_1"/>
    <property type="match status" value="1"/>
</dbReference>
<dbReference type="PATRIC" id="fig|206506.3.peg.43"/>
<name>A0A171KV94_9BURK</name>
<evidence type="ECO:0000256" key="3">
    <source>
        <dbReference type="ARBA" id="ARBA00023125"/>
    </source>
</evidence>
<evidence type="ECO:0000313" key="7">
    <source>
        <dbReference type="Proteomes" id="UP000078084"/>
    </source>
</evidence>
<dbReference type="CDD" id="cd08421">
    <property type="entry name" value="PBP2_LTTR_like_1"/>
    <property type="match status" value="1"/>
</dbReference>
<evidence type="ECO:0000313" key="6">
    <source>
        <dbReference type="EMBL" id="KKO72811.1"/>
    </source>
</evidence>
<dbReference type="Proteomes" id="UP000078084">
    <property type="component" value="Unassembled WGS sequence"/>
</dbReference>
<evidence type="ECO:0000256" key="2">
    <source>
        <dbReference type="ARBA" id="ARBA00023015"/>
    </source>
</evidence>
<evidence type="ECO:0000256" key="4">
    <source>
        <dbReference type="ARBA" id="ARBA00023163"/>
    </source>
</evidence>
<keyword evidence="3" id="KW-0238">DNA-binding</keyword>
<dbReference type="PANTHER" id="PTHR30419:SF2">
    <property type="entry name" value="LYSR FAMILY TRANSCRIPTIONAL REGULATOR"/>
    <property type="match status" value="1"/>
</dbReference>
<accession>A0A171KV94</accession>
<dbReference type="PROSITE" id="PS50931">
    <property type="entry name" value="HTH_LYSR"/>
    <property type="match status" value="1"/>
</dbReference>
<proteinExistence type="inferred from homology"/>
<sequence>MRFDLTDLSLFQHICESGTITAGAECSHLTLASASERVRGMEATLGVALLRRDRRGVTPTPAGQTLLHHARLMTQQMALMHGELQQYGQGLKGLVRMSSNGAAFSEYLPTLLGSFLHRYPGISIDIEERASHEVVDALRRGACELGIAADSADLSGLRQLPFRHDTLVLIVPPGHALAARRSIGFDEVAGADFVGLDNDSALQQHIAQHARRQHGGLPAYRIRARSFEAVCRMVGSGAGIAVVPKVTAMRCARHSGIRRLTLEDAWAERTLVLCTRAGEPLSRHAGQLAAHLLGCQDDAALAWSSTA</sequence>
<keyword evidence="7" id="KW-1185">Reference proteome</keyword>
<dbReference type="Gene3D" id="3.40.190.290">
    <property type="match status" value="1"/>
</dbReference>
<dbReference type="GO" id="GO:0003677">
    <property type="term" value="F:DNA binding"/>
    <property type="evidence" value="ECO:0007669"/>
    <property type="project" value="UniProtKB-KW"/>
</dbReference>
<dbReference type="AlphaFoldDB" id="A0A171KV94"/>
<keyword evidence="2" id="KW-0805">Transcription regulation</keyword>
<reference evidence="6 7" key="1">
    <citation type="submission" date="2015-04" db="EMBL/GenBank/DDBJ databases">
        <title>Genome sequence of Kerstersia gyiorum CG1.</title>
        <authorList>
            <person name="Greninger A.L."/>
            <person name="Kozyreva V."/>
            <person name="Chaturvedi V."/>
        </authorList>
    </citation>
    <scope>NUCLEOTIDE SEQUENCE [LARGE SCALE GENOMIC DNA]</scope>
    <source>
        <strain evidence="6 7">CG1</strain>
    </source>
</reference>
<dbReference type="EMBL" id="LBNE01000001">
    <property type="protein sequence ID" value="KKO72811.1"/>
    <property type="molecule type" value="Genomic_DNA"/>
</dbReference>
<dbReference type="GO" id="GO:0003700">
    <property type="term" value="F:DNA-binding transcription factor activity"/>
    <property type="evidence" value="ECO:0007669"/>
    <property type="project" value="InterPro"/>
</dbReference>
<gene>
    <name evidence="6" type="ORF">AAV32_00105</name>
</gene>
<dbReference type="Gene3D" id="1.10.10.10">
    <property type="entry name" value="Winged helix-like DNA-binding domain superfamily/Winged helix DNA-binding domain"/>
    <property type="match status" value="1"/>
</dbReference>
<organism evidence="6 7">
    <name type="scientific">Kerstersia gyiorum</name>
    <dbReference type="NCBI Taxonomy" id="206506"/>
    <lineage>
        <taxon>Bacteria</taxon>
        <taxon>Pseudomonadati</taxon>
        <taxon>Pseudomonadota</taxon>
        <taxon>Betaproteobacteria</taxon>
        <taxon>Burkholderiales</taxon>
        <taxon>Alcaligenaceae</taxon>
        <taxon>Kerstersia</taxon>
    </lineage>
</organism>
<dbReference type="InterPro" id="IPR005119">
    <property type="entry name" value="LysR_subst-bd"/>
</dbReference>
<dbReference type="PANTHER" id="PTHR30419">
    <property type="entry name" value="HTH-TYPE TRANSCRIPTIONAL REGULATOR YBHD"/>
    <property type="match status" value="1"/>
</dbReference>
<dbReference type="STRING" id="206506.AAV32_00105"/>
<keyword evidence="4" id="KW-0804">Transcription</keyword>
<dbReference type="InterPro" id="IPR036388">
    <property type="entry name" value="WH-like_DNA-bd_sf"/>
</dbReference>
<dbReference type="InterPro" id="IPR050950">
    <property type="entry name" value="HTH-type_LysR_regulators"/>
</dbReference>
<dbReference type="InterPro" id="IPR000847">
    <property type="entry name" value="LysR_HTH_N"/>
</dbReference>
<comment type="similarity">
    <text evidence="1">Belongs to the LysR transcriptional regulatory family.</text>
</comment>
<comment type="caution">
    <text evidence="6">The sequence shown here is derived from an EMBL/GenBank/DDBJ whole genome shotgun (WGS) entry which is preliminary data.</text>
</comment>
<dbReference type="Pfam" id="PF03466">
    <property type="entry name" value="LysR_substrate"/>
    <property type="match status" value="1"/>
</dbReference>
<dbReference type="SUPFAM" id="SSF53850">
    <property type="entry name" value="Periplasmic binding protein-like II"/>
    <property type="match status" value="1"/>
</dbReference>
<evidence type="ECO:0000259" key="5">
    <source>
        <dbReference type="PROSITE" id="PS50931"/>
    </source>
</evidence>